<feature type="transmembrane region" description="Helical" evidence="1">
    <location>
        <begin position="302"/>
        <end position="323"/>
    </location>
</feature>
<keyword evidence="1" id="KW-0472">Membrane</keyword>
<evidence type="ECO:0000313" key="5">
    <source>
        <dbReference type="Proteomes" id="UP000288587"/>
    </source>
</evidence>
<sequence length="414" mass="41543">MALDSLPWVGAAVALGCGLLVGLERERRKGEGPDREVAGLRTFTVAALAGALAAWLAEPWLVAAGLLAVAAVLSATLWRQRPKDPGLTTELALLATYLIGALALTQPLGAAAAACVLTGLLALRTRLHHFARAVLREEELHDLLLLGAIALLVMPLLPSAPLAWLGGVSARQLGGLVLLLLALQALAHVALRLLGSRAGWLASGFLAGMVSSTAAVAGFGTQARQQGGSARAFAAAAVLSTAATWVQTLLMLWPLAPAAARAWTPVALSGLAVALVAGWLLAPPSLPEAAPAGRRPLRPREALVLAAVLTGVTVLVSGAQHALGDLGVLGGAALAGLADAHAALPSLAGLARDGRIEAPTLALALLLALGANGLTRGVLAFTAGGVAYGRSVALALLAQCGVAGAVAWLALGRA</sequence>
<feature type="transmembrane region" description="Helical" evidence="1">
    <location>
        <begin position="173"/>
        <end position="194"/>
    </location>
</feature>
<dbReference type="EMBL" id="SACM01000003">
    <property type="protein sequence ID" value="RVT84683.1"/>
    <property type="molecule type" value="Genomic_DNA"/>
</dbReference>
<dbReference type="Proteomes" id="UP000288587">
    <property type="component" value="Unassembled WGS sequence"/>
</dbReference>
<feature type="domain" description="MgtC/SapB/SrpB/YhiD N-terminal" evidence="2">
    <location>
        <begin position="13"/>
        <end position="129"/>
    </location>
</feature>
<dbReference type="InterPro" id="IPR025105">
    <property type="entry name" value="DUF4010"/>
</dbReference>
<feature type="transmembrane region" description="Helical" evidence="1">
    <location>
        <begin position="329"/>
        <end position="351"/>
    </location>
</feature>
<feature type="transmembrane region" description="Helical" evidence="1">
    <location>
        <begin position="6"/>
        <end position="25"/>
    </location>
</feature>
<accession>A0A3S2UCX5</accession>
<feature type="transmembrane region" description="Helical" evidence="1">
    <location>
        <begin position="37"/>
        <end position="55"/>
    </location>
</feature>
<feature type="transmembrane region" description="Helical" evidence="1">
    <location>
        <begin position="143"/>
        <end position="166"/>
    </location>
</feature>
<comment type="caution">
    <text evidence="4">The sequence shown here is derived from an EMBL/GenBank/DDBJ whole genome shotgun (WGS) entry which is preliminary data.</text>
</comment>
<dbReference type="AlphaFoldDB" id="A0A3S2UCX5"/>
<evidence type="ECO:0000256" key="1">
    <source>
        <dbReference type="SAM" id="Phobius"/>
    </source>
</evidence>
<feature type="domain" description="DUF4010" evidence="3">
    <location>
        <begin position="179"/>
        <end position="384"/>
    </location>
</feature>
<proteinExistence type="predicted"/>
<dbReference type="Pfam" id="PF13194">
    <property type="entry name" value="DUF4010"/>
    <property type="match status" value="1"/>
</dbReference>
<dbReference type="RefSeq" id="WP_127683084.1">
    <property type="nucleotide sequence ID" value="NZ_SACM01000003.1"/>
</dbReference>
<feature type="transmembrane region" description="Helical" evidence="1">
    <location>
        <begin position="232"/>
        <end position="256"/>
    </location>
</feature>
<feature type="transmembrane region" description="Helical" evidence="1">
    <location>
        <begin position="200"/>
        <end position="220"/>
    </location>
</feature>
<reference evidence="4 5" key="1">
    <citation type="submission" date="2019-01" db="EMBL/GenBank/DDBJ databases">
        <authorList>
            <person name="Chen W.-M."/>
        </authorList>
    </citation>
    <scope>NUCLEOTIDE SEQUENCE [LARGE SCALE GENOMIC DNA]</scope>
    <source>
        <strain evidence="4 5">CCP-18</strain>
    </source>
</reference>
<feature type="transmembrane region" description="Helical" evidence="1">
    <location>
        <begin position="61"/>
        <end position="79"/>
    </location>
</feature>
<evidence type="ECO:0000313" key="4">
    <source>
        <dbReference type="EMBL" id="RVT84683.1"/>
    </source>
</evidence>
<protein>
    <submittedName>
        <fullName evidence="4">DUF4010 domain-containing protein</fullName>
    </submittedName>
</protein>
<gene>
    <name evidence="4" type="ORF">EOD73_11135</name>
</gene>
<keyword evidence="1" id="KW-0812">Transmembrane</keyword>
<feature type="transmembrane region" description="Helical" evidence="1">
    <location>
        <begin position="262"/>
        <end position="282"/>
    </location>
</feature>
<evidence type="ECO:0000259" key="3">
    <source>
        <dbReference type="Pfam" id="PF13194"/>
    </source>
</evidence>
<keyword evidence="5" id="KW-1185">Reference proteome</keyword>
<dbReference type="PANTHER" id="PTHR39084:SF1">
    <property type="entry name" value="DUF4010 DOMAIN-CONTAINING PROTEIN"/>
    <property type="match status" value="1"/>
</dbReference>
<organism evidence="4 5">
    <name type="scientific">Inhella crocodyli</name>
    <dbReference type="NCBI Taxonomy" id="2499851"/>
    <lineage>
        <taxon>Bacteria</taxon>
        <taxon>Pseudomonadati</taxon>
        <taxon>Pseudomonadota</taxon>
        <taxon>Betaproteobacteria</taxon>
        <taxon>Burkholderiales</taxon>
        <taxon>Sphaerotilaceae</taxon>
        <taxon>Inhella</taxon>
    </lineage>
</organism>
<keyword evidence="1" id="KW-1133">Transmembrane helix</keyword>
<name>A0A3S2UCX5_9BURK</name>
<dbReference type="InterPro" id="IPR049177">
    <property type="entry name" value="MgtC_SapB_SrpB_YhiD_N"/>
</dbReference>
<feature type="transmembrane region" description="Helical" evidence="1">
    <location>
        <begin position="91"/>
        <end position="123"/>
    </location>
</feature>
<dbReference type="PANTHER" id="PTHR39084">
    <property type="entry name" value="MEMBRANE PROTEIN-RELATED"/>
    <property type="match status" value="1"/>
</dbReference>
<feature type="transmembrane region" description="Helical" evidence="1">
    <location>
        <begin position="363"/>
        <end position="386"/>
    </location>
</feature>
<dbReference type="Pfam" id="PF02308">
    <property type="entry name" value="MgtC"/>
    <property type="match status" value="1"/>
</dbReference>
<evidence type="ECO:0000259" key="2">
    <source>
        <dbReference type="Pfam" id="PF02308"/>
    </source>
</evidence>
<feature type="transmembrane region" description="Helical" evidence="1">
    <location>
        <begin position="392"/>
        <end position="411"/>
    </location>
</feature>